<comment type="similarity">
    <text evidence="2">Belongs to the MoaD family.</text>
</comment>
<dbReference type="Gene3D" id="3.10.20.30">
    <property type="match status" value="1"/>
</dbReference>
<dbReference type="RefSeq" id="WP_309937280.1">
    <property type="nucleotide sequence ID" value="NZ_AP025305.1"/>
</dbReference>
<dbReference type="PANTHER" id="PTHR33359">
    <property type="entry name" value="MOLYBDOPTERIN SYNTHASE SULFUR CARRIER SUBUNIT"/>
    <property type="match status" value="1"/>
</dbReference>
<dbReference type="GO" id="GO:1990133">
    <property type="term" value="C:molybdopterin adenylyltransferase complex"/>
    <property type="evidence" value="ECO:0007669"/>
    <property type="project" value="TreeGrafter"/>
</dbReference>
<name>A0AAE3XKR8_9BACT</name>
<reference evidence="4" key="1">
    <citation type="submission" date="2023-07" db="EMBL/GenBank/DDBJ databases">
        <title>Genomic Encyclopedia of Type Strains, Phase IV (KMG-IV): sequencing the most valuable type-strain genomes for metagenomic binning, comparative biology and taxonomic classification.</title>
        <authorList>
            <person name="Goeker M."/>
        </authorList>
    </citation>
    <scope>NUCLEOTIDE SEQUENCE</scope>
    <source>
        <strain evidence="4">DSM 26174</strain>
    </source>
</reference>
<evidence type="ECO:0000256" key="1">
    <source>
        <dbReference type="ARBA" id="ARBA00022741"/>
    </source>
</evidence>
<dbReference type="Pfam" id="PF02597">
    <property type="entry name" value="ThiS"/>
    <property type="match status" value="1"/>
</dbReference>
<evidence type="ECO:0000256" key="3">
    <source>
        <dbReference type="ARBA" id="ARBA00024247"/>
    </source>
</evidence>
<evidence type="ECO:0000313" key="5">
    <source>
        <dbReference type="Proteomes" id="UP001185092"/>
    </source>
</evidence>
<dbReference type="GO" id="GO:0000166">
    <property type="term" value="F:nucleotide binding"/>
    <property type="evidence" value="ECO:0007669"/>
    <property type="project" value="UniProtKB-KW"/>
</dbReference>
<protein>
    <recommendedName>
        <fullName evidence="3">Molybdopterin synthase sulfur carrier subunit</fullName>
    </recommendedName>
</protein>
<evidence type="ECO:0000313" key="4">
    <source>
        <dbReference type="EMBL" id="MDR6237809.1"/>
    </source>
</evidence>
<dbReference type="InterPro" id="IPR016155">
    <property type="entry name" value="Mopterin_synth/thiamin_S_b"/>
</dbReference>
<comment type="caution">
    <text evidence="4">The sequence shown here is derived from an EMBL/GenBank/DDBJ whole genome shotgun (WGS) entry which is preliminary data.</text>
</comment>
<dbReference type="InterPro" id="IPR044672">
    <property type="entry name" value="MOCS2A"/>
</dbReference>
<dbReference type="AlphaFoldDB" id="A0AAE3XKR8"/>
<gene>
    <name evidence="4" type="ORF">HNQ88_000785</name>
</gene>
<organism evidence="4 5">
    <name type="scientific">Aureibacter tunicatorum</name>
    <dbReference type="NCBI Taxonomy" id="866807"/>
    <lineage>
        <taxon>Bacteria</taxon>
        <taxon>Pseudomonadati</taxon>
        <taxon>Bacteroidota</taxon>
        <taxon>Cytophagia</taxon>
        <taxon>Cytophagales</taxon>
        <taxon>Persicobacteraceae</taxon>
        <taxon>Aureibacter</taxon>
    </lineage>
</organism>
<keyword evidence="5" id="KW-1185">Reference proteome</keyword>
<dbReference type="EMBL" id="JAVDQD010000001">
    <property type="protein sequence ID" value="MDR6237809.1"/>
    <property type="molecule type" value="Genomic_DNA"/>
</dbReference>
<dbReference type="SUPFAM" id="SSF54285">
    <property type="entry name" value="MoaD/ThiS"/>
    <property type="match status" value="1"/>
</dbReference>
<evidence type="ECO:0000256" key="2">
    <source>
        <dbReference type="ARBA" id="ARBA00024200"/>
    </source>
</evidence>
<dbReference type="Proteomes" id="UP001185092">
    <property type="component" value="Unassembled WGS sequence"/>
</dbReference>
<dbReference type="InterPro" id="IPR012675">
    <property type="entry name" value="Beta-grasp_dom_sf"/>
</dbReference>
<sequence>MQIEIKYFGMAAQAVEKNNEQLNFDGDKTLAELENTLLARYAGLEKVPYKLAVNKKLIRDKNLLISEIDELAVLPPFAGG</sequence>
<accession>A0AAE3XKR8</accession>
<keyword evidence="1" id="KW-0547">Nucleotide-binding</keyword>
<dbReference type="GO" id="GO:0006777">
    <property type="term" value="P:Mo-molybdopterin cofactor biosynthetic process"/>
    <property type="evidence" value="ECO:0007669"/>
    <property type="project" value="InterPro"/>
</dbReference>
<dbReference type="InterPro" id="IPR003749">
    <property type="entry name" value="ThiS/MoaD-like"/>
</dbReference>
<proteinExistence type="inferred from homology"/>
<dbReference type="PANTHER" id="PTHR33359:SF1">
    <property type="entry name" value="MOLYBDOPTERIN SYNTHASE SULFUR CARRIER SUBUNIT"/>
    <property type="match status" value="1"/>
</dbReference>
<dbReference type="CDD" id="cd00754">
    <property type="entry name" value="Ubl_MoaD"/>
    <property type="match status" value="1"/>
</dbReference>